<evidence type="ECO:0000313" key="1">
    <source>
        <dbReference type="EMBL" id="AET39985.1"/>
    </source>
</evidence>
<sequence length="132" mass="14989">MSLLRTLQHQQRVITVFACNAGKIGSSDIMLKLNYEPSYNYKVQVTSTFPTRDQLVYMSRVGHRTLKKQIPTVSELMTESSFNSVFGSTLNECFKRGIWKDSDSCLWVDWEKEKMGLGLVSLRDTLAAAGEE</sequence>
<dbReference type="InParanoid" id="I6ND43"/>
<gene>
    <name evidence="1" type="ordered locus">Ecym_5216</name>
</gene>
<dbReference type="Proteomes" id="UP000006790">
    <property type="component" value="Chromosome 5"/>
</dbReference>
<dbReference type="OMA" id="LWVDWEK"/>
<dbReference type="InterPro" id="IPR036249">
    <property type="entry name" value="Thioredoxin-like_sf"/>
</dbReference>
<dbReference type="EMBL" id="CP002501">
    <property type="protein sequence ID" value="AET39985.1"/>
    <property type="molecule type" value="Genomic_DNA"/>
</dbReference>
<dbReference type="GO" id="GO:0051051">
    <property type="term" value="P:negative regulation of transport"/>
    <property type="evidence" value="ECO:0007669"/>
    <property type="project" value="EnsemblFungi"/>
</dbReference>
<keyword evidence="2" id="KW-1185">Reference proteome</keyword>
<dbReference type="AlphaFoldDB" id="I6ND43"/>
<dbReference type="Gene3D" id="3.40.30.10">
    <property type="entry name" value="Glutaredoxin"/>
    <property type="match status" value="1"/>
</dbReference>
<dbReference type="RefSeq" id="XP_003646802.1">
    <property type="nucleotide sequence ID" value="XM_003646754.1"/>
</dbReference>
<dbReference type="Pfam" id="PF07955">
    <property type="entry name" value="DUF1687"/>
    <property type="match status" value="1"/>
</dbReference>
<proteinExistence type="predicted"/>
<dbReference type="GO" id="GO:0005739">
    <property type="term" value="C:mitochondrion"/>
    <property type="evidence" value="ECO:0007669"/>
    <property type="project" value="InterPro"/>
</dbReference>
<dbReference type="GO" id="GO:0016491">
    <property type="term" value="F:oxidoreductase activity"/>
    <property type="evidence" value="ECO:0007669"/>
    <property type="project" value="InterPro"/>
</dbReference>
<evidence type="ECO:0000313" key="2">
    <source>
        <dbReference type="Proteomes" id="UP000006790"/>
    </source>
</evidence>
<dbReference type="eggNOG" id="ENOG502S4SU">
    <property type="taxonomic scope" value="Eukaryota"/>
</dbReference>
<dbReference type="KEGG" id="erc:Ecym_5216"/>
<dbReference type="InterPro" id="IPR012882">
    <property type="entry name" value="Fmp46"/>
</dbReference>
<name>I6ND43_ERECY</name>
<dbReference type="GeneID" id="11470710"/>
<organism evidence="1 2">
    <name type="scientific">Eremothecium cymbalariae (strain CBS 270.75 / DBVPG 7215 / KCTC 17166 / NRRL Y-17582)</name>
    <name type="common">Yeast</name>
    <dbReference type="NCBI Taxonomy" id="931890"/>
    <lineage>
        <taxon>Eukaryota</taxon>
        <taxon>Fungi</taxon>
        <taxon>Dikarya</taxon>
        <taxon>Ascomycota</taxon>
        <taxon>Saccharomycotina</taxon>
        <taxon>Saccharomycetes</taxon>
        <taxon>Saccharomycetales</taxon>
        <taxon>Saccharomycetaceae</taxon>
        <taxon>Eremothecium</taxon>
    </lineage>
</organism>
<accession>I6ND43</accession>
<dbReference type="HOGENOM" id="CLU_1939538_0_0_1"/>
<reference evidence="1 2" key="1">
    <citation type="journal article" date="2011" name="G3 (Bethesda)">
        <title>Genome evolution in the Eremothecium clade of the Saccharomyces complex revealed by comparative genomics.</title>
        <authorList>
            <person name="Wendland J."/>
            <person name="Walther A."/>
        </authorList>
    </citation>
    <scope>NUCLEOTIDE SEQUENCE [LARGE SCALE GENOMIC DNA]</scope>
    <source>
        <strain evidence="2">CBS 270.75 / DBVPG 7215 / KCTC 17166 / NRRL Y-17582</strain>
    </source>
</reference>
<dbReference type="FunCoup" id="I6ND43">
    <property type="interactions" value="59"/>
</dbReference>
<dbReference type="OrthoDB" id="4044803at2759"/>
<dbReference type="SUPFAM" id="SSF52833">
    <property type="entry name" value="Thioredoxin-like"/>
    <property type="match status" value="1"/>
</dbReference>
<protein>
    <submittedName>
        <fullName evidence="1">Uncharacterized protein</fullName>
    </submittedName>
</protein>